<name>A0AAV9F6T7_ACOCL</name>
<protein>
    <submittedName>
        <fullName evidence="1">Uncharacterized protein</fullName>
    </submittedName>
</protein>
<dbReference type="AlphaFoldDB" id="A0AAV9F6T7"/>
<evidence type="ECO:0000313" key="2">
    <source>
        <dbReference type="Proteomes" id="UP001180020"/>
    </source>
</evidence>
<proteinExistence type="predicted"/>
<organism evidence="1 2">
    <name type="scientific">Acorus calamus</name>
    <name type="common">Sweet flag</name>
    <dbReference type="NCBI Taxonomy" id="4465"/>
    <lineage>
        <taxon>Eukaryota</taxon>
        <taxon>Viridiplantae</taxon>
        <taxon>Streptophyta</taxon>
        <taxon>Embryophyta</taxon>
        <taxon>Tracheophyta</taxon>
        <taxon>Spermatophyta</taxon>
        <taxon>Magnoliopsida</taxon>
        <taxon>Liliopsida</taxon>
        <taxon>Acoraceae</taxon>
        <taxon>Acorus</taxon>
    </lineage>
</organism>
<dbReference type="Proteomes" id="UP001180020">
    <property type="component" value="Unassembled WGS sequence"/>
</dbReference>
<accession>A0AAV9F6T7</accession>
<gene>
    <name evidence="1" type="ORF">QJS10_CPA03g01914</name>
</gene>
<reference evidence="1" key="2">
    <citation type="submission" date="2023-06" db="EMBL/GenBank/DDBJ databases">
        <authorList>
            <person name="Ma L."/>
            <person name="Liu K.-W."/>
            <person name="Li Z."/>
            <person name="Hsiao Y.-Y."/>
            <person name="Qi Y."/>
            <person name="Fu T."/>
            <person name="Tang G."/>
            <person name="Zhang D."/>
            <person name="Sun W.-H."/>
            <person name="Liu D.-K."/>
            <person name="Li Y."/>
            <person name="Chen G.-Z."/>
            <person name="Liu X.-D."/>
            <person name="Liao X.-Y."/>
            <person name="Jiang Y.-T."/>
            <person name="Yu X."/>
            <person name="Hao Y."/>
            <person name="Huang J."/>
            <person name="Zhao X.-W."/>
            <person name="Ke S."/>
            <person name="Chen Y.-Y."/>
            <person name="Wu W.-L."/>
            <person name="Hsu J.-L."/>
            <person name="Lin Y.-F."/>
            <person name="Huang M.-D."/>
            <person name="Li C.-Y."/>
            <person name="Huang L."/>
            <person name="Wang Z.-W."/>
            <person name="Zhao X."/>
            <person name="Zhong W.-Y."/>
            <person name="Peng D.-H."/>
            <person name="Ahmad S."/>
            <person name="Lan S."/>
            <person name="Zhang J.-S."/>
            <person name="Tsai W.-C."/>
            <person name="Van De Peer Y."/>
            <person name="Liu Z.-J."/>
        </authorList>
    </citation>
    <scope>NUCLEOTIDE SEQUENCE</scope>
    <source>
        <strain evidence="1">CP</strain>
        <tissue evidence="1">Leaves</tissue>
    </source>
</reference>
<dbReference type="EMBL" id="JAUJYO010000003">
    <property type="protein sequence ID" value="KAK1321447.1"/>
    <property type="molecule type" value="Genomic_DNA"/>
</dbReference>
<sequence>MGRLVPGSRPYHDLPNVPSLTSGGLGRLLGKHLKHPQDNSAKAKVEFLTHIRIKESIHLRTLYKVFSVPSAPDDALNRDYAKIVSAYGVKIIPKEQIWHDLAEAMKKDMHPEGFKRVK</sequence>
<keyword evidence="2" id="KW-1185">Reference proteome</keyword>
<evidence type="ECO:0000313" key="1">
    <source>
        <dbReference type="EMBL" id="KAK1321447.1"/>
    </source>
</evidence>
<comment type="caution">
    <text evidence="1">The sequence shown here is derived from an EMBL/GenBank/DDBJ whole genome shotgun (WGS) entry which is preliminary data.</text>
</comment>
<reference evidence="1" key="1">
    <citation type="journal article" date="2023" name="Nat. Commun.">
        <title>Diploid and tetraploid genomes of Acorus and the evolution of monocots.</title>
        <authorList>
            <person name="Ma L."/>
            <person name="Liu K.W."/>
            <person name="Li Z."/>
            <person name="Hsiao Y.Y."/>
            <person name="Qi Y."/>
            <person name="Fu T."/>
            <person name="Tang G.D."/>
            <person name="Zhang D."/>
            <person name="Sun W.H."/>
            <person name="Liu D.K."/>
            <person name="Li Y."/>
            <person name="Chen G.Z."/>
            <person name="Liu X.D."/>
            <person name="Liao X.Y."/>
            <person name="Jiang Y.T."/>
            <person name="Yu X."/>
            <person name="Hao Y."/>
            <person name="Huang J."/>
            <person name="Zhao X.W."/>
            <person name="Ke S."/>
            <person name="Chen Y.Y."/>
            <person name="Wu W.L."/>
            <person name="Hsu J.L."/>
            <person name="Lin Y.F."/>
            <person name="Huang M.D."/>
            <person name="Li C.Y."/>
            <person name="Huang L."/>
            <person name="Wang Z.W."/>
            <person name="Zhao X."/>
            <person name="Zhong W.Y."/>
            <person name="Peng D.H."/>
            <person name="Ahmad S."/>
            <person name="Lan S."/>
            <person name="Zhang J.S."/>
            <person name="Tsai W.C."/>
            <person name="Van de Peer Y."/>
            <person name="Liu Z.J."/>
        </authorList>
    </citation>
    <scope>NUCLEOTIDE SEQUENCE</scope>
    <source>
        <strain evidence="1">CP</strain>
    </source>
</reference>